<evidence type="ECO:0000313" key="4">
    <source>
        <dbReference type="Proteomes" id="UP000652013"/>
    </source>
</evidence>
<dbReference type="SUPFAM" id="SSF48600">
    <property type="entry name" value="Chorismate mutase II"/>
    <property type="match status" value="1"/>
</dbReference>
<dbReference type="GO" id="GO:0004106">
    <property type="term" value="F:chorismate mutase activity"/>
    <property type="evidence" value="ECO:0007669"/>
    <property type="project" value="InterPro"/>
</dbReference>
<keyword evidence="1" id="KW-0413">Isomerase</keyword>
<dbReference type="InterPro" id="IPR036263">
    <property type="entry name" value="Chorismate_II_sf"/>
</dbReference>
<dbReference type="Gene3D" id="1.20.59.10">
    <property type="entry name" value="Chorismate mutase"/>
    <property type="match status" value="1"/>
</dbReference>
<comment type="caution">
    <text evidence="3">The sequence shown here is derived from an EMBL/GenBank/DDBJ whole genome shotgun (WGS) entry which is preliminary data.</text>
</comment>
<evidence type="ECO:0000313" key="3">
    <source>
        <dbReference type="EMBL" id="GIJ01881.1"/>
    </source>
</evidence>
<keyword evidence="4" id="KW-1185">Reference proteome</keyword>
<proteinExistence type="predicted"/>
<organism evidence="3 4">
    <name type="scientific">Spirilliplanes yamanashiensis</name>
    <dbReference type="NCBI Taxonomy" id="42233"/>
    <lineage>
        <taxon>Bacteria</taxon>
        <taxon>Bacillati</taxon>
        <taxon>Actinomycetota</taxon>
        <taxon>Actinomycetes</taxon>
        <taxon>Micromonosporales</taxon>
        <taxon>Micromonosporaceae</taxon>
        <taxon>Spirilliplanes</taxon>
    </lineage>
</organism>
<dbReference type="PANTHER" id="PTHR38041">
    <property type="entry name" value="CHORISMATE MUTASE"/>
    <property type="match status" value="1"/>
</dbReference>
<gene>
    <name evidence="3" type="ORF">Sya03_12330</name>
</gene>
<dbReference type="PROSITE" id="PS51168">
    <property type="entry name" value="CHORISMATE_MUT_2"/>
    <property type="match status" value="1"/>
</dbReference>
<evidence type="ECO:0000256" key="1">
    <source>
        <dbReference type="ARBA" id="ARBA00023235"/>
    </source>
</evidence>
<dbReference type="GO" id="GO:0046417">
    <property type="term" value="P:chorismate metabolic process"/>
    <property type="evidence" value="ECO:0007669"/>
    <property type="project" value="InterPro"/>
</dbReference>
<dbReference type="Proteomes" id="UP000652013">
    <property type="component" value="Unassembled WGS sequence"/>
</dbReference>
<dbReference type="Pfam" id="PF01817">
    <property type="entry name" value="CM_2"/>
    <property type="match status" value="1"/>
</dbReference>
<dbReference type="GO" id="GO:0009697">
    <property type="term" value="P:salicylic acid biosynthetic process"/>
    <property type="evidence" value="ECO:0007669"/>
    <property type="project" value="TreeGrafter"/>
</dbReference>
<dbReference type="InterPro" id="IPR051331">
    <property type="entry name" value="Chorismate_mutase-related"/>
</dbReference>
<dbReference type="AlphaFoldDB" id="A0A8J3Y4Z7"/>
<dbReference type="SMART" id="SM00830">
    <property type="entry name" value="CM_2"/>
    <property type="match status" value="1"/>
</dbReference>
<sequence>MTSSSPATSTPAELAEVRAAIDAIDAQVVHLLAARESHVRRAATLKTSEDGVRAPARVDQVLRKVRTLAADAGATPDVVEQVYRTMISAFIDLELREHRTGRH</sequence>
<protein>
    <recommendedName>
        <fullName evidence="2">Chorismate mutase domain-containing protein</fullName>
    </recommendedName>
</protein>
<name>A0A8J3Y4Z7_9ACTN</name>
<dbReference type="InterPro" id="IPR002701">
    <property type="entry name" value="CM_II_prokaryot"/>
</dbReference>
<reference evidence="3" key="1">
    <citation type="submission" date="2021-01" db="EMBL/GenBank/DDBJ databases">
        <title>Whole genome shotgun sequence of Spirilliplanes yamanashiensis NBRC 15828.</title>
        <authorList>
            <person name="Komaki H."/>
            <person name="Tamura T."/>
        </authorList>
    </citation>
    <scope>NUCLEOTIDE SEQUENCE</scope>
    <source>
        <strain evidence="3">NBRC 15828</strain>
    </source>
</reference>
<dbReference type="EMBL" id="BOOY01000006">
    <property type="protein sequence ID" value="GIJ01881.1"/>
    <property type="molecule type" value="Genomic_DNA"/>
</dbReference>
<accession>A0A8J3Y4Z7</accession>
<evidence type="ECO:0000259" key="2">
    <source>
        <dbReference type="PROSITE" id="PS51168"/>
    </source>
</evidence>
<feature type="domain" description="Chorismate mutase" evidence="2">
    <location>
        <begin position="8"/>
        <end position="98"/>
    </location>
</feature>
<dbReference type="PANTHER" id="PTHR38041:SF1">
    <property type="entry name" value="CHORISMATE MUTASE"/>
    <property type="match status" value="1"/>
</dbReference>
<dbReference type="RefSeq" id="WP_203937195.1">
    <property type="nucleotide sequence ID" value="NZ_BAAAGJ010000005.1"/>
</dbReference>
<dbReference type="InterPro" id="IPR036979">
    <property type="entry name" value="CM_dom_sf"/>
</dbReference>